<feature type="repeat" description="PPR" evidence="4">
    <location>
        <begin position="306"/>
        <end position="340"/>
    </location>
</feature>
<dbReference type="Pfam" id="PF14432">
    <property type="entry name" value="DYW_deaminase"/>
    <property type="match status" value="1"/>
</dbReference>
<dbReference type="GO" id="GO:0009451">
    <property type="term" value="P:RNA modification"/>
    <property type="evidence" value="ECO:0007669"/>
    <property type="project" value="InterPro"/>
</dbReference>
<dbReference type="InterPro" id="IPR002885">
    <property type="entry name" value="PPR_rpt"/>
</dbReference>
<dbReference type="GO" id="GO:0003723">
    <property type="term" value="F:RNA binding"/>
    <property type="evidence" value="ECO:0007669"/>
    <property type="project" value="InterPro"/>
</dbReference>
<evidence type="ECO:0000256" key="1">
    <source>
        <dbReference type="ARBA" id="ARBA00006643"/>
    </source>
</evidence>
<dbReference type="Proteomes" id="UP001497516">
    <property type="component" value="Chromosome 5"/>
</dbReference>
<dbReference type="GO" id="GO:0008270">
    <property type="term" value="F:zinc ion binding"/>
    <property type="evidence" value="ECO:0007669"/>
    <property type="project" value="InterPro"/>
</dbReference>
<dbReference type="InterPro" id="IPR011990">
    <property type="entry name" value="TPR-like_helical_dom_sf"/>
</dbReference>
<protein>
    <recommendedName>
        <fullName evidence="5">DYW domain-containing protein</fullName>
    </recommendedName>
</protein>
<dbReference type="FunFam" id="1.25.40.10:FF:000196">
    <property type="entry name" value="Pentatricopeptide repeat-containing protein At4g14850"/>
    <property type="match status" value="1"/>
</dbReference>
<dbReference type="Pfam" id="PF12854">
    <property type="entry name" value="PPR_1"/>
    <property type="match status" value="1"/>
</dbReference>
<dbReference type="Pfam" id="PF01535">
    <property type="entry name" value="PPR"/>
    <property type="match status" value="3"/>
</dbReference>
<evidence type="ECO:0000313" key="7">
    <source>
        <dbReference type="Proteomes" id="UP001497516"/>
    </source>
</evidence>
<dbReference type="Pfam" id="PF13041">
    <property type="entry name" value="PPR_2"/>
    <property type="match status" value="2"/>
</dbReference>
<sequence length="616" mass="68922">MAKSIGSRCKQLSTAAYAYVPESKAGSEFFRSATQIAKLHVLVQLCAKRKEPIRGKACHGRILQLGYGSDTLTSNMLINMYSKCGSEVSARKVFDRMTERTLVSYNTIISAYAQKGDEENALFLFVQMRREGNNPLTEFTVSSVLCACASKCDVLTSKQLHCFSIKNSMDENVFVGTALLDVYSKSGFVHDASRVFEGMPEKSDVTWSSMAAGLVQNKLYEEALVLYTRARATTGLETDNKFTISSIISACAGLAAFIEGRQVHSVVCKTGFESNNFIASSLVDMYAKCGAIKDAFRLFQNIQDKNLVLWNVMISALAKHSRSLEVMVLFEKMQQAGLEPDEVTYISVLSACGHMGLVKEGRTYFYLMTELHHLSPNVLHYSCMVDVLSRAGLVREAYELMKDMPFDPTAPMWGSLLGSCRVHGNVELAEVAAGNLFEIEPGNAANYVMLSNTYAAGRQWEGVASTRKLLKENDGVMKKERGKSWVEIKDKVHTFMAGERKHPRIMEILLELDRLMEETKKRGGYKPDAGYELHDVEQGKKLELLKHHSEKLAVCFGLMSLPEGIPIRIMKNLRICGDCHSFMKSVSSVEGREIIVRDTNRFHHFWNGHCSCNDFW</sequence>
<evidence type="ECO:0000256" key="4">
    <source>
        <dbReference type="PROSITE-ProRule" id="PRU00708"/>
    </source>
</evidence>
<feature type="repeat" description="PPR" evidence="4">
    <location>
        <begin position="377"/>
        <end position="411"/>
    </location>
</feature>
<keyword evidence="7" id="KW-1185">Reference proteome</keyword>
<keyword evidence="3" id="KW-0809">Transit peptide</keyword>
<dbReference type="PANTHER" id="PTHR47926">
    <property type="entry name" value="PENTATRICOPEPTIDE REPEAT-CONTAINING PROTEIN"/>
    <property type="match status" value="1"/>
</dbReference>
<comment type="similarity">
    <text evidence="1">Belongs to the PPR family. PCMP-H subfamily.</text>
</comment>
<evidence type="ECO:0000313" key="6">
    <source>
        <dbReference type="EMBL" id="CAL1391103.1"/>
    </source>
</evidence>
<feature type="repeat" description="PPR" evidence="4">
    <location>
        <begin position="70"/>
        <end position="100"/>
    </location>
</feature>
<evidence type="ECO:0000256" key="3">
    <source>
        <dbReference type="ARBA" id="ARBA00022946"/>
    </source>
</evidence>
<keyword evidence="2" id="KW-0677">Repeat</keyword>
<name>A0AAV2EZU0_9ROSI</name>
<organism evidence="6 7">
    <name type="scientific">Linum trigynum</name>
    <dbReference type="NCBI Taxonomy" id="586398"/>
    <lineage>
        <taxon>Eukaryota</taxon>
        <taxon>Viridiplantae</taxon>
        <taxon>Streptophyta</taxon>
        <taxon>Embryophyta</taxon>
        <taxon>Tracheophyta</taxon>
        <taxon>Spermatophyta</taxon>
        <taxon>Magnoliopsida</taxon>
        <taxon>eudicotyledons</taxon>
        <taxon>Gunneridae</taxon>
        <taxon>Pentapetalae</taxon>
        <taxon>rosids</taxon>
        <taxon>fabids</taxon>
        <taxon>Malpighiales</taxon>
        <taxon>Linaceae</taxon>
        <taxon>Linum</taxon>
    </lineage>
</organism>
<dbReference type="FunFam" id="1.25.40.10:FF:000144">
    <property type="entry name" value="Pentatricopeptide repeat-containing protein, mitochondrial"/>
    <property type="match status" value="1"/>
</dbReference>
<dbReference type="Gene3D" id="1.25.40.10">
    <property type="entry name" value="Tetratricopeptide repeat domain"/>
    <property type="match status" value="3"/>
</dbReference>
<evidence type="ECO:0000259" key="5">
    <source>
        <dbReference type="Pfam" id="PF14432"/>
    </source>
</evidence>
<dbReference type="FunFam" id="1.25.40.10:FF:000280">
    <property type="entry name" value="Pentatricopeptide repeat-containing protein"/>
    <property type="match status" value="1"/>
</dbReference>
<dbReference type="NCBIfam" id="TIGR00756">
    <property type="entry name" value="PPR"/>
    <property type="match status" value="2"/>
</dbReference>
<proteinExistence type="inferred from homology"/>
<feature type="repeat" description="PPR" evidence="4">
    <location>
        <begin position="101"/>
        <end position="135"/>
    </location>
</feature>
<gene>
    <name evidence="6" type="ORF">LTRI10_LOCUS31849</name>
</gene>
<dbReference type="PANTHER" id="PTHR47926:SF542">
    <property type="entry name" value="PENTATRICOPEPTIDE REPEAT-CONTAINING PROTEIN"/>
    <property type="match status" value="1"/>
</dbReference>
<accession>A0AAV2EZU0</accession>
<dbReference type="PROSITE" id="PS51375">
    <property type="entry name" value="PPR"/>
    <property type="match status" value="4"/>
</dbReference>
<dbReference type="InterPro" id="IPR032867">
    <property type="entry name" value="DYW_dom"/>
</dbReference>
<dbReference type="EMBL" id="OZ034818">
    <property type="protein sequence ID" value="CAL1391103.1"/>
    <property type="molecule type" value="Genomic_DNA"/>
</dbReference>
<dbReference type="Pfam" id="PF20431">
    <property type="entry name" value="E_motif"/>
    <property type="match status" value="1"/>
</dbReference>
<feature type="domain" description="DYW" evidence="5">
    <location>
        <begin position="524"/>
        <end position="616"/>
    </location>
</feature>
<dbReference type="FunFam" id="1.25.40.10:FF:000488">
    <property type="entry name" value="Pentatricopeptide repeat-containing protein, mitochondrial"/>
    <property type="match status" value="1"/>
</dbReference>
<dbReference type="InterPro" id="IPR046960">
    <property type="entry name" value="PPR_At4g14850-like_plant"/>
</dbReference>
<evidence type="ECO:0000256" key="2">
    <source>
        <dbReference type="ARBA" id="ARBA00022737"/>
    </source>
</evidence>
<reference evidence="6 7" key="1">
    <citation type="submission" date="2024-04" db="EMBL/GenBank/DDBJ databases">
        <authorList>
            <person name="Fracassetti M."/>
        </authorList>
    </citation>
    <scope>NUCLEOTIDE SEQUENCE [LARGE SCALE GENOMIC DNA]</scope>
</reference>
<dbReference type="InterPro" id="IPR046848">
    <property type="entry name" value="E_motif"/>
</dbReference>
<dbReference type="AlphaFoldDB" id="A0AAV2EZU0"/>